<dbReference type="EMBL" id="PVTP01000008">
    <property type="protein sequence ID" value="PRY76668.1"/>
    <property type="molecule type" value="Genomic_DNA"/>
</dbReference>
<evidence type="ECO:0000313" key="8">
    <source>
        <dbReference type="EMBL" id="PRY76668.1"/>
    </source>
</evidence>
<dbReference type="PANTHER" id="PTHR24291:SF50">
    <property type="entry name" value="BIFUNCTIONAL ALBAFLAVENONE MONOOXYGENASE_TERPENE SYNTHASE"/>
    <property type="match status" value="1"/>
</dbReference>
<dbReference type="PRINTS" id="PR00463">
    <property type="entry name" value="EP450I"/>
</dbReference>
<dbReference type="GO" id="GO:0004497">
    <property type="term" value="F:monooxygenase activity"/>
    <property type="evidence" value="ECO:0007669"/>
    <property type="project" value="UniProtKB-KW"/>
</dbReference>
<protein>
    <submittedName>
        <fullName evidence="8">Cytochrome P450</fullName>
    </submittedName>
</protein>
<keyword evidence="6" id="KW-0503">Monooxygenase</keyword>
<dbReference type="CDD" id="cd00302">
    <property type="entry name" value="cytochrome_P450"/>
    <property type="match status" value="1"/>
</dbReference>
<dbReference type="InterPro" id="IPR036396">
    <property type="entry name" value="Cyt_P450_sf"/>
</dbReference>
<keyword evidence="2" id="KW-0349">Heme</keyword>
<gene>
    <name evidence="8" type="ORF">CLV80_108132</name>
</gene>
<evidence type="ECO:0000313" key="9">
    <source>
        <dbReference type="Proteomes" id="UP000238007"/>
    </source>
</evidence>
<organism evidence="8 9">
    <name type="scientific">Yoonia maritima</name>
    <dbReference type="NCBI Taxonomy" id="1435347"/>
    <lineage>
        <taxon>Bacteria</taxon>
        <taxon>Pseudomonadati</taxon>
        <taxon>Pseudomonadota</taxon>
        <taxon>Alphaproteobacteria</taxon>
        <taxon>Rhodobacterales</taxon>
        <taxon>Paracoccaceae</taxon>
        <taxon>Yoonia</taxon>
    </lineage>
</organism>
<dbReference type="RefSeq" id="WP_106358311.1">
    <property type="nucleotide sequence ID" value="NZ_PVTP01000008.1"/>
</dbReference>
<dbReference type="InterPro" id="IPR001128">
    <property type="entry name" value="Cyt_P450"/>
</dbReference>
<comment type="caution">
    <text evidence="8">The sequence shown here is derived from an EMBL/GenBank/DDBJ whole genome shotgun (WGS) entry which is preliminary data.</text>
</comment>
<dbReference type="GO" id="GO:0016705">
    <property type="term" value="F:oxidoreductase activity, acting on paired donors, with incorporation or reduction of molecular oxygen"/>
    <property type="evidence" value="ECO:0007669"/>
    <property type="project" value="InterPro"/>
</dbReference>
<keyword evidence="9" id="KW-1185">Reference proteome</keyword>
<dbReference type="Proteomes" id="UP000238007">
    <property type="component" value="Unassembled WGS sequence"/>
</dbReference>
<name>A0A2T0VXD8_9RHOB</name>
<evidence type="ECO:0000256" key="2">
    <source>
        <dbReference type="ARBA" id="ARBA00022617"/>
    </source>
</evidence>
<evidence type="ECO:0000256" key="6">
    <source>
        <dbReference type="ARBA" id="ARBA00023033"/>
    </source>
</evidence>
<evidence type="ECO:0000256" key="1">
    <source>
        <dbReference type="ARBA" id="ARBA00010617"/>
    </source>
</evidence>
<keyword evidence="4" id="KW-0560">Oxidoreductase</keyword>
<evidence type="ECO:0000256" key="4">
    <source>
        <dbReference type="ARBA" id="ARBA00023002"/>
    </source>
</evidence>
<dbReference type="GO" id="GO:0020037">
    <property type="term" value="F:heme binding"/>
    <property type="evidence" value="ECO:0007669"/>
    <property type="project" value="InterPro"/>
</dbReference>
<dbReference type="OrthoDB" id="9764248at2"/>
<evidence type="ECO:0000256" key="7">
    <source>
        <dbReference type="SAM" id="MobiDB-lite"/>
    </source>
</evidence>
<keyword evidence="5" id="KW-0408">Iron</keyword>
<dbReference type="InterPro" id="IPR002401">
    <property type="entry name" value="Cyt_P450_E_grp-I"/>
</dbReference>
<accession>A0A2T0VXD8</accession>
<evidence type="ECO:0000256" key="3">
    <source>
        <dbReference type="ARBA" id="ARBA00022723"/>
    </source>
</evidence>
<dbReference type="AlphaFoldDB" id="A0A2T0VXD8"/>
<feature type="region of interest" description="Disordered" evidence="7">
    <location>
        <begin position="429"/>
        <end position="448"/>
    </location>
</feature>
<dbReference type="PANTHER" id="PTHR24291">
    <property type="entry name" value="CYTOCHROME P450 FAMILY 4"/>
    <property type="match status" value="1"/>
</dbReference>
<dbReference type="Pfam" id="PF00067">
    <property type="entry name" value="p450"/>
    <property type="match status" value="1"/>
</dbReference>
<dbReference type="InterPro" id="IPR050196">
    <property type="entry name" value="Cytochrome_P450_Monoox"/>
</dbReference>
<proteinExistence type="inferred from homology"/>
<keyword evidence="3" id="KW-0479">Metal-binding</keyword>
<evidence type="ECO:0000256" key="5">
    <source>
        <dbReference type="ARBA" id="ARBA00023004"/>
    </source>
</evidence>
<reference evidence="8 9" key="1">
    <citation type="submission" date="2018-03" db="EMBL/GenBank/DDBJ databases">
        <title>Genomic Encyclopedia of Archaeal and Bacterial Type Strains, Phase II (KMG-II): from individual species to whole genera.</title>
        <authorList>
            <person name="Goeker M."/>
        </authorList>
    </citation>
    <scope>NUCLEOTIDE SEQUENCE [LARGE SCALE GENOMIC DNA]</scope>
    <source>
        <strain evidence="8 9">DSM 101533</strain>
    </source>
</reference>
<dbReference type="GO" id="GO:0005506">
    <property type="term" value="F:iron ion binding"/>
    <property type="evidence" value="ECO:0007669"/>
    <property type="project" value="InterPro"/>
</dbReference>
<dbReference type="SUPFAM" id="SSF48264">
    <property type="entry name" value="Cytochrome P450"/>
    <property type="match status" value="1"/>
</dbReference>
<comment type="similarity">
    <text evidence="1">Belongs to the cytochrome P450 family.</text>
</comment>
<sequence>MTVQTLPVFDASSEFYQNIGLLKVAEMAMRKHGDAVVIRASDVRDMVLLTSTEAVRYWKSHQGHFLTEMGEIASNAAITQIILGDALEQPENAALWDSTRKALGVVNRNWEKWSERSLVTATNKLLADIASAGPSVDLRGLCSIWSVRALVPTLFGESLPDVEMREGLMQIEQFYYAMSTQDADETKVPSDMPEFTAARDFLDRATGLAMDNIKPGDETVIALALAALPEDTPRNMKIDCLRPTLGRWLLEKLNIDGLALLWALTHIAQDETLGDDMRAELQDTDPFVTHDLDTPLSFSVVQECLRMYPELPFIYRITSQPVELFGHQIPERTTVVFAPWLVQRDPRYWDKPNSFDGKRFLTPNEDKSAYLPFGIGPRVRTRTSFLQHQLSVAVRAVMQNFNVQLAADAKRGNIRPILRSTLAPRGEVSVSFTEHSETDVPQKMTSTV</sequence>
<dbReference type="Gene3D" id="1.10.630.10">
    <property type="entry name" value="Cytochrome P450"/>
    <property type="match status" value="1"/>
</dbReference>